<dbReference type="CDD" id="cd00303">
    <property type="entry name" value="retropepsin_like"/>
    <property type="match status" value="1"/>
</dbReference>
<evidence type="ECO:0000313" key="4">
    <source>
        <dbReference type="EMBL" id="PNY09693.1"/>
    </source>
</evidence>
<dbReference type="Proteomes" id="UP000236291">
    <property type="component" value="Unassembled WGS sequence"/>
</dbReference>
<dbReference type="EMBL" id="ASHM01003314">
    <property type="protein sequence ID" value="PNY09693.1"/>
    <property type="molecule type" value="Genomic_DNA"/>
</dbReference>
<feature type="coiled-coil region" evidence="1">
    <location>
        <begin position="321"/>
        <end position="348"/>
    </location>
</feature>
<feature type="region of interest" description="Disordered" evidence="2">
    <location>
        <begin position="690"/>
        <end position="739"/>
    </location>
</feature>
<feature type="compositionally biased region" description="Basic residues" evidence="2">
    <location>
        <begin position="708"/>
        <end position="720"/>
    </location>
</feature>
<dbReference type="InterPro" id="IPR021109">
    <property type="entry name" value="Peptidase_aspartic_dom_sf"/>
</dbReference>
<dbReference type="Gene3D" id="2.40.70.10">
    <property type="entry name" value="Acid Proteases"/>
    <property type="match status" value="1"/>
</dbReference>
<proteinExistence type="predicted"/>
<evidence type="ECO:0000259" key="3">
    <source>
        <dbReference type="Pfam" id="PF03732"/>
    </source>
</evidence>
<organism evidence="4 5">
    <name type="scientific">Trifolium pratense</name>
    <name type="common">Red clover</name>
    <dbReference type="NCBI Taxonomy" id="57577"/>
    <lineage>
        <taxon>Eukaryota</taxon>
        <taxon>Viridiplantae</taxon>
        <taxon>Streptophyta</taxon>
        <taxon>Embryophyta</taxon>
        <taxon>Tracheophyta</taxon>
        <taxon>Spermatophyta</taxon>
        <taxon>Magnoliopsida</taxon>
        <taxon>eudicotyledons</taxon>
        <taxon>Gunneridae</taxon>
        <taxon>Pentapetalae</taxon>
        <taxon>rosids</taxon>
        <taxon>fabids</taxon>
        <taxon>Fabales</taxon>
        <taxon>Fabaceae</taxon>
        <taxon>Papilionoideae</taxon>
        <taxon>50 kb inversion clade</taxon>
        <taxon>NPAAA clade</taxon>
        <taxon>Hologalegina</taxon>
        <taxon>IRL clade</taxon>
        <taxon>Trifolieae</taxon>
        <taxon>Trifolium</taxon>
    </lineage>
</organism>
<dbReference type="PANTHER" id="PTHR33223:SF11">
    <property type="entry name" value="ELEMENT PROTEIN, PUTATIVE-RELATED"/>
    <property type="match status" value="1"/>
</dbReference>
<accession>A0A2K3P382</accession>
<comment type="caution">
    <text evidence="4">The sequence shown here is derived from an EMBL/GenBank/DDBJ whole genome shotgun (WGS) entry which is preliminary data.</text>
</comment>
<protein>
    <recommendedName>
        <fullName evidence="3">Retrotransposon gag domain-containing protein</fullName>
    </recommendedName>
</protein>
<gene>
    <name evidence="4" type="ORF">L195_g006249</name>
</gene>
<dbReference type="Pfam" id="PF03732">
    <property type="entry name" value="Retrotrans_gag"/>
    <property type="match status" value="1"/>
</dbReference>
<dbReference type="PANTHER" id="PTHR33223">
    <property type="entry name" value="CCHC-TYPE DOMAIN-CONTAINING PROTEIN"/>
    <property type="match status" value="1"/>
</dbReference>
<reference evidence="4 5" key="2">
    <citation type="journal article" date="2017" name="Front. Plant Sci.">
        <title>Gene Classification and Mining of Molecular Markers Useful in Red Clover (Trifolium pratense) Breeding.</title>
        <authorList>
            <person name="Istvanek J."/>
            <person name="Dluhosova J."/>
            <person name="Dluhos P."/>
            <person name="Patkova L."/>
            <person name="Nedelnik J."/>
            <person name="Repkova J."/>
        </authorList>
    </citation>
    <scope>NUCLEOTIDE SEQUENCE [LARGE SCALE GENOMIC DNA]</scope>
    <source>
        <strain evidence="5">cv. Tatra</strain>
        <tissue evidence="4">Young leaves</tissue>
    </source>
</reference>
<evidence type="ECO:0000313" key="5">
    <source>
        <dbReference type="Proteomes" id="UP000236291"/>
    </source>
</evidence>
<keyword evidence="1" id="KW-0175">Coiled coil</keyword>
<feature type="domain" description="Retrotransposon gag" evidence="3">
    <location>
        <begin position="189"/>
        <end position="267"/>
    </location>
</feature>
<dbReference type="InterPro" id="IPR005162">
    <property type="entry name" value="Retrotrans_gag_dom"/>
</dbReference>
<reference evidence="4 5" key="1">
    <citation type="journal article" date="2014" name="Am. J. Bot.">
        <title>Genome assembly and annotation for red clover (Trifolium pratense; Fabaceae).</title>
        <authorList>
            <person name="Istvanek J."/>
            <person name="Jaros M."/>
            <person name="Krenek A."/>
            <person name="Repkova J."/>
        </authorList>
    </citation>
    <scope>NUCLEOTIDE SEQUENCE [LARGE SCALE GENOMIC DNA]</scope>
    <source>
        <strain evidence="5">cv. Tatra</strain>
        <tissue evidence="4">Young leaves</tissue>
    </source>
</reference>
<evidence type="ECO:0000256" key="1">
    <source>
        <dbReference type="SAM" id="Coils"/>
    </source>
</evidence>
<sequence length="739" mass="84404">MNSNKLGRTLTRSLWIRTHSISVECELVLDDRLVHLPDCSQVLGTVAGDCVLRSTKDKSWYLSDLSVIHLTYLGRTEELLFTPDPEQIIQENRRARKLALQQQKESSSSNTLATPNIQMAEEPTMGDYCRRTDGDQVTLGFQPANPVTFDIKGNVLLGLRENQFDGRINNDPWDHLSQFAETCEIQKLQCLPRGTIATWKDLEDKFLERFFTHSLFQKRRSDILRFKQHESESLCEAYERFKLLMRKCPNHSISDMEQMQIFVAGMKMHHKMILDASAGGSIKNKTQAATKELVEQMCQNEYNMSQDKVTKAGGKFEVDWEIALKVEIELLKKQLSEAKKDVKAIKNEGLCDYCLEDHPVGQCLPGGHQTKEVNYMGNQRGNPYPTNQNWNRYPNQTQGGAPQPRRPSPLEEMLTKFVGQSQTNFETMQGIVTNQGATMKNIEHQIGQLSKLMSNFSTNTHAGTTVDNPKEECKVLKTKREEDEDELENFRKWFKTMGVSLGEAYDVFMGKIEDAREEAFNLKKPTEGTTRELTLADQSTIYSKGDIEDIVVRISDLEFSADFMILDIEADTEHPIILGRPFLATARAIIDMGEGELTIRKDGETQIIQLFNTWNEECYKLEWKQKAAPSTPGKIWRMKVELQELEEEMGQLTIGIGTIKEVPQDIEDKLKRLAIEVDIKAPWVTTWEKPRKVAKRTKPQLGVNTSTLKKKPVKEVKHKKEGAVGEAQEEDDKRTYPTQ</sequence>
<evidence type="ECO:0000256" key="2">
    <source>
        <dbReference type="SAM" id="MobiDB-lite"/>
    </source>
</evidence>
<name>A0A2K3P382_TRIPR</name>
<dbReference type="AlphaFoldDB" id="A0A2K3P382"/>